<proteinExistence type="predicted"/>
<comment type="caution">
    <text evidence="2">The sequence shown here is derived from an EMBL/GenBank/DDBJ whole genome shotgun (WGS) entry which is preliminary data.</text>
</comment>
<keyword evidence="1" id="KW-0812">Transmembrane</keyword>
<accession>A0A5J4TFD0</accession>
<sequence>MASCTNQNGKVRLVQRIDSIAQTYVVLARRAIMREMNTSNRMTSQWDCYDKCISSRRLQVVVSATNCGLFFVSNLAVFMLRVL</sequence>
<dbReference type="EMBL" id="SNRW01033180">
    <property type="protein sequence ID" value="KAA6356321.1"/>
    <property type="molecule type" value="Genomic_DNA"/>
</dbReference>
<evidence type="ECO:0000256" key="1">
    <source>
        <dbReference type="SAM" id="Phobius"/>
    </source>
</evidence>
<dbReference type="AlphaFoldDB" id="A0A5J4TFD0"/>
<keyword evidence="1" id="KW-0472">Membrane</keyword>
<name>A0A5J4TFD0_9EUKA</name>
<dbReference type="Proteomes" id="UP000324800">
    <property type="component" value="Unassembled WGS sequence"/>
</dbReference>
<protein>
    <recommendedName>
        <fullName evidence="4">Transmembrane protein</fullName>
    </recommendedName>
</protein>
<evidence type="ECO:0000313" key="3">
    <source>
        <dbReference type="Proteomes" id="UP000324800"/>
    </source>
</evidence>
<organism evidence="2 3">
    <name type="scientific">Streblomastix strix</name>
    <dbReference type="NCBI Taxonomy" id="222440"/>
    <lineage>
        <taxon>Eukaryota</taxon>
        <taxon>Metamonada</taxon>
        <taxon>Preaxostyla</taxon>
        <taxon>Oxymonadida</taxon>
        <taxon>Streblomastigidae</taxon>
        <taxon>Streblomastix</taxon>
    </lineage>
</organism>
<gene>
    <name evidence="2" type="ORF">EZS28_048152</name>
</gene>
<evidence type="ECO:0008006" key="4">
    <source>
        <dbReference type="Google" id="ProtNLM"/>
    </source>
</evidence>
<evidence type="ECO:0000313" key="2">
    <source>
        <dbReference type="EMBL" id="KAA6356321.1"/>
    </source>
</evidence>
<feature type="transmembrane region" description="Helical" evidence="1">
    <location>
        <begin position="60"/>
        <end position="80"/>
    </location>
</feature>
<keyword evidence="1" id="KW-1133">Transmembrane helix</keyword>
<reference evidence="2 3" key="1">
    <citation type="submission" date="2019-03" db="EMBL/GenBank/DDBJ databases">
        <title>Single cell metagenomics reveals metabolic interactions within the superorganism composed of flagellate Streblomastix strix and complex community of Bacteroidetes bacteria on its surface.</title>
        <authorList>
            <person name="Treitli S.C."/>
            <person name="Kolisko M."/>
            <person name="Husnik F."/>
            <person name="Keeling P."/>
            <person name="Hampl V."/>
        </authorList>
    </citation>
    <scope>NUCLEOTIDE SEQUENCE [LARGE SCALE GENOMIC DNA]</scope>
    <source>
        <strain evidence="2">ST1C</strain>
    </source>
</reference>